<keyword evidence="7 11" id="KW-1133">Transmembrane helix</keyword>
<dbReference type="Pfam" id="PF02931">
    <property type="entry name" value="Neur_chan_LBD"/>
    <property type="match status" value="1"/>
</dbReference>
<dbReference type="PROSITE" id="PS00236">
    <property type="entry name" value="NEUROTR_ION_CHANNEL"/>
    <property type="match status" value="1"/>
</dbReference>
<feature type="domain" description="Neurotransmitter-gated ion-channel ligand-binding" evidence="12">
    <location>
        <begin position="3"/>
        <end position="182"/>
    </location>
</feature>
<accession>A0ABN8MBF8</accession>
<dbReference type="Proteomes" id="UP001159427">
    <property type="component" value="Unassembled WGS sequence"/>
</dbReference>
<evidence type="ECO:0000256" key="11">
    <source>
        <dbReference type="RuleBase" id="RU000687"/>
    </source>
</evidence>
<dbReference type="CDD" id="cd19049">
    <property type="entry name" value="LGIC_TM_anion"/>
    <property type="match status" value="1"/>
</dbReference>
<organism evidence="14 15">
    <name type="scientific">Porites evermanni</name>
    <dbReference type="NCBI Taxonomy" id="104178"/>
    <lineage>
        <taxon>Eukaryota</taxon>
        <taxon>Metazoa</taxon>
        <taxon>Cnidaria</taxon>
        <taxon>Anthozoa</taxon>
        <taxon>Hexacorallia</taxon>
        <taxon>Scleractinia</taxon>
        <taxon>Fungiina</taxon>
        <taxon>Poritidae</taxon>
        <taxon>Porites</taxon>
    </lineage>
</organism>
<dbReference type="SUPFAM" id="SSF63712">
    <property type="entry name" value="Nicotinic receptor ligand binding domain-like"/>
    <property type="match status" value="1"/>
</dbReference>
<evidence type="ECO:0000313" key="15">
    <source>
        <dbReference type="Proteomes" id="UP001159427"/>
    </source>
</evidence>
<gene>
    <name evidence="14" type="ORF">PEVE_00026874</name>
</gene>
<proteinExistence type="inferred from homology"/>
<feature type="non-terminal residue" evidence="14">
    <location>
        <position position="1"/>
    </location>
</feature>
<dbReference type="SUPFAM" id="SSF90112">
    <property type="entry name" value="Neurotransmitter-gated ion-channel transmembrane pore"/>
    <property type="match status" value="1"/>
</dbReference>
<dbReference type="CDD" id="cd18990">
    <property type="entry name" value="LGIC_ECD_GABAAR"/>
    <property type="match status" value="1"/>
</dbReference>
<keyword evidence="3 11" id="KW-0813">Transport</keyword>
<feature type="transmembrane region" description="Helical" evidence="11">
    <location>
        <begin position="216"/>
        <end position="237"/>
    </location>
</feature>
<keyword evidence="15" id="KW-1185">Reference proteome</keyword>
<sequence length="403" mass="46531">VAPLTVELDLYVESFANIAEANMEYTVFGYLRHFWIDKRFAGRFNETIRLKGSIVEHAWTPDTYVGNSRESNLRVKDSESDSMLEIYPNGSIFYSKGVKIVASCEMNLENFPMDTQKCMLIFGSYSFNTNGLNYKWKTDTAIVEKKSIAQFDMNKVELNSTNTTYISGSYSTLIISFNFKRRIGYYVIQVFFPDILVVAISWIVFWLDQDDMGGRVGLGITTILTIMFLLGSVNMSLPRVSYPKAIDWYLIGSFLFVFLVVMECILVYILRPRNRDPKNNNHKKVMELEMGIISNVQVGKKHGKNSKNTTRRATSAIWRIFEELNNPELSVMENMAVQQQESSYLSNGEAVQRDIKESLARDKKSLERCKSCDCGKTIDRTSRFLFPFAFVLFNAFYWYRYLS</sequence>
<evidence type="ECO:0000256" key="6">
    <source>
        <dbReference type="ARBA" id="ARBA00022729"/>
    </source>
</evidence>
<evidence type="ECO:0000256" key="1">
    <source>
        <dbReference type="ARBA" id="ARBA00004141"/>
    </source>
</evidence>
<dbReference type="InterPro" id="IPR036719">
    <property type="entry name" value="Neuro-gated_channel_TM_sf"/>
</dbReference>
<evidence type="ECO:0000256" key="2">
    <source>
        <dbReference type="ARBA" id="ARBA00004236"/>
    </source>
</evidence>
<dbReference type="InterPro" id="IPR006202">
    <property type="entry name" value="Neur_chan_lig-bd"/>
</dbReference>
<dbReference type="Gene3D" id="1.20.58.390">
    <property type="entry name" value="Neurotransmitter-gated ion-channel transmembrane domain"/>
    <property type="match status" value="1"/>
</dbReference>
<evidence type="ECO:0000256" key="8">
    <source>
        <dbReference type="ARBA" id="ARBA00023065"/>
    </source>
</evidence>
<dbReference type="InterPro" id="IPR006028">
    <property type="entry name" value="GABAA/Glycine_rcpt"/>
</dbReference>
<name>A0ABN8MBF8_9CNID</name>
<feature type="domain" description="Neurotransmitter-gated ion-channel transmembrane" evidence="13">
    <location>
        <begin position="192"/>
        <end position="398"/>
    </location>
</feature>
<comment type="subcellular location">
    <subcellularLocation>
        <location evidence="2">Cell membrane</location>
    </subcellularLocation>
    <subcellularLocation>
        <location evidence="1">Membrane</location>
        <topology evidence="1">Multi-pass membrane protein</topology>
    </subcellularLocation>
</comment>
<dbReference type="InterPro" id="IPR006201">
    <property type="entry name" value="Neur_channel"/>
</dbReference>
<feature type="transmembrane region" description="Helical" evidence="11">
    <location>
        <begin position="183"/>
        <end position="207"/>
    </location>
</feature>
<dbReference type="EMBL" id="CALNXI010000366">
    <property type="protein sequence ID" value="CAH3025688.1"/>
    <property type="molecule type" value="Genomic_DNA"/>
</dbReference>
<dbReference type="PANTHER" id="PTHR18945">
    <property type="entry name" value="NEUROTRANSMITTER GATED ION CHANNEL"/>
    <property type="match status" value="1"/>
</dbReference>
<keyword evidence="4" id="KW-1003">Cell membrane</keyword>
<dbReference type="InterPro" id="IPR038050">
    <property type="entry name" value="Neuro_actylchol_rec"/>
</dbReference>
<dbReference type="InterPro" id="IPR018000">
    <property type="entry name" value="Neurotransmitter_ion_chnl_CS"/>
</dbReference>
<evidence type="ECO:0000313" key="14">
    <source>
        <dbReference type="EMBL" id="CAH3025688.1"/>
    </source>
</evidence>
<dbReference type="InterPro" id="IPR036734">
    <property type="entry name" value="Neur_chan_lig-bd_sf"/>
</dbReference>
<keyword evidence="5 11" id="KW-0812">Transmembrane</keyword>
<protein>
    <submittedName>
        <fullName evidence="14">Uncharacterized protein</fullName>
    </submittedName>
</protein>
<dbReference type="InterPro" id="IPR006029">
    <property type="entry name" value="Neurotrans-gated_channel_TM"/>
</dbReference>
<evidence type="ECO:0000256" key="4">
    <source>
        <dbReference type="ARBA" id="ARBA00022475"/>
    </source>
</evidence>
<keyword evidence="10 11" id="KW-0407">Ion channel</keyword>
<evidence type="ECO:0000256" key="7">
    <source>
        <dbReference type="ARBA" id="ARBA00022989"/>
    </source>
</evidence>
<feature type="transmembrane region" description="Helical" evidence="11">
    <location>
        <begin position="384"/>
        <end position="401"/>
    </location>
</feature>
<dbReference type="Pfam" id="PF02932">
    <property type="entry name" value="Neur_chan_memb"/>
    <property type="match status" value="1"/>
</dbReference>
<dbReference type="PRINTS" id="PR00252">
    <property type="entry name" value="NRIONCHANNEL"/>
</dbReference>
<dbReference type="Gene3D" id="2.70.170.10">
    <property type="entry name" value="Neurotransmitter-gated ion-channel ligand-binding domain"/>
    <property type="match status" value="1"/>
</dbReference>
<evidence type="ECO:0000256" key="10">
    <source>
        <dbReference type="ARBA" id="ARBA00023303"/>
    </source>
</evidence>
<evidence type="ECO:0000259" key="13">
    <source>
        <dbReference type="Pfam" id="PF02932"/>
    </source>
</evidence>
<keyword evidence="9 11" id="KW-0472">Membrane</keyword>
<evidence type="ECO:0000259" key="12">
    <source>
        <dbReference type="Pfam" id="PF02931"/>
    </source>
</evidence>
<keyword evidence="8 11" id="KW-0406">Ion transport</keyword>
<comment type="similarity">
    <text evidence="11">Belongs to the ligand-gated ion channel (TC 1.A.9) family.</text>
</comment>
<reference evidence="14 15" key="1">
    <citation type="submission" date="2022-05" db="EMBL/GenBank/DDBJ databases">
        <authorList>
            <consortium name="Genoscope - CEA"/>
            <person name="William W."/>
        </authorList>
    </citation>
    <scope>NUCLEOTIDE SEQUENCE [LARGE SCALE GENOMIC DNA]</scope>
</reference>
<feature type="transmembrane region" description="Helical" evidence="11">
    <location>
        <begin position="249"/>
        <end position="270"/>
    </location>
</feature>
<evidence type="ECO:0000256" key="3">
    <source>
        <dbReference type="ARBA" id="ARBA00022448"/>
    </source>
</evidence>
<dbReference type="PRINTS" id="PR00253">
    <property type="entry name" value="GABAARECEPTR"/>
</dbReference>
<evidence type="ECO:0000256" key="5">
    <source>
        <dbReference type="ARBA" id="ARBA00022692"/>
    </source>
</evidence>
<dbReference type="NCBIfam" id="TIGR00860">
    <property type="entry name" value="LIC"/>
    <property type="match status" value="1"/>
</dbReference>
<evidence type="ECO:0000256" key="9">
    <source>
        <dbReference type="ARBA" id="ARBA00023136"/>
    </source>
</evidence>
<comment type="caution">
    <text evidence="14">The sequence shown here is derived from an EMBL/GenBank/DDBJ whole genome shotgun (WGS) entry which is preliminary data.</text>
</comment>
<keyword evidence="6" id="KW-0732">Signal</keyword>